<dbReference type="Pfam" id="PF04226">
    <property type="entry name" value="Transgly_assoc"/>
    <property type="match status" value="1"/>
</dbReference>
<evidence type="ECO:0000256" key="1">
    <source>
        <dbReference type="ARBA" id="ARBA00004651"/>
    </source>
</evidence>
<evidence type="ECO:0000256" key="4">
    <source>
        <dbReference type="ARBA" id="ARBA00022692"/>
    </source>
</evidence>
<comment type="subcellular location">
    <subcellularLocation>
        <location evidence="1">Cell membrane</location>
        <topology evidence="1">Multi-pass membrane protein</topology>
    </subcellularLocation>
</comment>
<dbReference type="EMBL" id="JAKLWS010000009">
    <property type="protein sequence ID" value="MCG2588752.1"/>
    <property type="molecule type" value="Genomic_DNA"/>
</dbReference>
<evidence type="ECO:0000313" key="8">
    <source>
        <dbReference type="EMBL" id="MCG2588752.1"/>
    </source>
</evidence>
<dbReference type="PANTHER" id="PTHR33884:SF3">
    <property type="entry name" value="UPF0410 PROTEIN YMGE"/>
    <property type="match status" value="1"/>
</dbReference>
<protein>
    <submittedName>
        <fullName evidence="8">GlsB/YeaQ/YmgE family stress response membrane protein</fullName>
    </submittedName>
</protein>
<keyword evidence="5 7" id="KW-1133">Transmembrane helix</keyword>
<evidence type="ECO:0000313" key="9">
    <source>
        <dbReference type="Proteomes" id="UP001165366"/>
    </source>
</evidence>
<dbReference type="Proteomes" id="UP001165366">
    <property type="component" value="Unassembled WGS sequence"/>
</dbReference>
<organism evidence="8 9">
    <name type="scientific">Rhodohalobacter sulfatireducens</name>
    <dbReference type="NCBI Taxonomy" id="2911366"/>
    <lineage>
        <taxon>Bacteria</taxon>
        <taxon>Pseudomonadati</taxon>
        <taxon>Balneolota</taxon>
        <taxon>Balneolia</taxon>
        <taxon>Balneolales</taxon>
        <taxon>Balneolaceae</taxon>
        <taxon>Rhodohalobacter</taxon>
    </lineage>
</organism>
<dbReference type="InterPro" id="IPR007341">
    <property type="entry name" value="Transgly_assoc"/>
</dbReference>
<dbReference type="PANTHER" id="PTHR33884">
    <property type="entry name" value="UPF0410 PROTEIN YMGE"/>
    <property type="match status" value="1"/>
</dbReference>
<comment type="caution">
    <text evidence="8">The sequence shown here is derived from an EMBL/GenBank/DDBJ whole genome shotgun (WGS) entry which is preliminary data.</text>
</comment>
<evidence type="ECO:0000256" key="5">
    <source>
        <dbReference type="ARBA" id="ARBA00022989"/>
    </source>
</evidence>
<reference evidence="8" key="2">
    <citation type="submission" date="2024-05" db="EMBL/GenBank/DDBJ databases">
        <title>Rhodohalobacter halophilus gen. nov., sp. nov., a moderately halophilic member of the family Balneolaceae.</title>
        <authorList>
            <person name="Xia J."/>
        </authorList>
    </citation>
    <scope>NUCLEOTIDE SEQUENCE</scope>
    <source>
        <strain evidence="8">WB101</strain>
    </source>
</reference>
<keyword evidence="4 7" id="KW-0812">Transmembrane</keyword>
<proteinExistence type="inferred from homology"/>
<evidence type="ECO:0000256" key="2">
    <source>
        <dbReference type="ARBA" id="ARBA00011006"/>
    </source>
</evidence>
<keyword evidence="3" id="KW-1003">Cell membrane</keyword>
<feature type="transmembrane region" description="Helical" evidence="7">
    <location>
        <begin position="69"/>
        <end position="88"/>
    </location>
</feature>
<gene>
    <name evidence="8" type="ORF">L6773_09255</name>
</gene>
<feature type="transmembrane region" description="Helical" evidence="7">
    <location>
        <begin position="31"/>
        <end position="49"/>
    </location>
</feature>
<keyword evidence="9" id="KW-1185">Reference proteome</keyword>
<sequence length="90" mass="9318">MGLIEFLLLLLIAGICGSIGQAIAGYSRGGCVVSIVVGFIGALLGSWLSTQLGLPEIFSIEVGGRQFPIIWSIIGSVVFVVVVGLLTGRK</sequence>
<evidence type="ECO:0000256" key="6">
    <source>
        <dbReference type="ARBA" id="ARBA00023136"/>
    </source>
</evidence>
<name>A0ABS9KD18_9BACT</name>
<evidence type="ECO:0000256" key="3">
    <source>
        <dbReference type="ARBA" id="ARBA00022475"/>
    </source>
</evidence>
<feature type="transmembrane region" description="Helical" evidence="7">
    <location>
        <begin position="6"/>
        <end position="24"/>
    </location>
</feature>
<dbReference type="RefSeq" id="WP_237853655.1">
    <property type="nucleotide sequence ID" value="NZ_JAKLWS010000009.1"/>
</dbReference>
<reference evidence="8" key="1">
    <citation type="submission" date="2022-01" db="EMBL/GenBank/DDBJ databases">
        <authorList>
            <person name="Wang Y."/>
        </authorList>
    </citation>
    <scope>NUCLEOTIDE SEQUENCE</scope>
    <source>
        <strain evidence="8">WB101</strain>
    </source>
</reference>
<comment type="similarity">
    <text evidence="2">Belongs to the UPF0410 family.</text>
</comment>
<evidence type="ECO:0000256" key="7">
    <source>
        <dbReference type="SAM" id="Phobius"/>
    </source>
</evidence>
<accession>A0ABS9KD18</accession>
<keyword evidence="6 7" id="KW-0472">Membrane</keyword>